<organism evidence="2 3">
    <name type="scientific">Hyphomicrobium nitrativorans NL23</name>
    <dbReference type="NCBI Taxonomy" id="1029756"/>
    <lineage>
        <taxon>Bacteria</taxon>
        <taxon>Pseudomonadati</taxon>
        <taxon>Pseudomonadota</taxon>
        <taxon>Alphaproteobacteria</taxon>
        <taxon>Hyphomicrobiales</taxon>
        <taxon>Hyphomicrobiaceae</taxon>
        <taxon>Hyphomicrobium</taxon>
    </lineage>
</organism>
<protein>
    <submittedName>
        <fullName evidence="2">Uncharacterized protein</fullName>
    </submittedName>
</protein>
<dbReference type="RefSeq" id="WP_023785951.1">
    <property type="nucleotide sequence ID" value="NC_022997.1"/>
</dbReference>
<dbReference type="EMBL" id="CP006912">
    <property type="protein sequence ID" value="AHB49861.1"/>
    <property type="molecule type" value="Genomic_DNA"/>
</dbReference>
<dbReference type="KEGG" id="hni:W911_02625"/>
<reference evidence="2 3" key="1">
    <citation type="journal article" date="2014" name="Genome Announc.">
        <title>Complete Genome Sequence of Hyphomicrobium nitrativorans Strain NL23, a Denitrifying Bacterium Isolated from Biofilm of a Methanol-Fed Denitrification System Treating Seawater at the Montreal Biodome.</title>
        <authorList>
            <person name="Martineau C."/>
            <person name="Villeneuve C."/>
            <person name="Mauffrey F."/>
            <person name="Villemur R."/>
        </authorList>
    </citation>
    <scope>NUCLEOTIDE SEQUENCE [LARGE SCALE GENOMIC DNA]</scope>
    <source>
        <strain evidence="2">NL23</strain>
    </source>
</reference>
<keyword evidence="3" id="KW-1185">Reference proteome</keyword>
<gene>
    <name evidence="2" type="ORF">W911_02625</name>
</gene>
<name>V5SG72_9HYPH</name>
<feature type="chain" id="PRO_5004741625" evidence="1">
    <location>
        <begin position="21"/>
        <end position="125"/>
    </location>
</feature>
<evidence type="ECO:0000313" key="2">
    <source>
        <dbReference type="EMBL" id="AHB49861.1"/>
    </source>
</evidence>
<sequence length="125" mass="13525">MTFGFLMIVMTLLESGQMSAAFVNTASLEECERRAAAVRTILSNGPQPLKDIICRRSDATFEPFSHDTQGAHTHRYLVSYDDTDARITQLSGNDAPCAADPAGQDPAKPTQYCAVSAQKLLSEGN</sequence>
<dbReference type="AlphaFoldDB" id="V5SG72"/>
<accession>V5SG72</accession>
<dbReference type="PATRIC" id="fig|1029756.8.peg.556"/>
<evidence type="ECO:0000313" key="3">
    <source>
        <dbReference type="Proteomes" id="UP000018542"/>
    </source>
</evidence>
<dbReference type="OrthoDB" id="8456856at2"/>
<proteinExistence type="predicted"/>
<dbReference type="HOGENOM" id="CLU_1989593_0_0_5"/>
<dbReference type="Proteomes" id="UP000018542">
    <property type="component" value="Chromosome"/>
</dbReference>
<dbReference type="STRING" id="1029756.W911_02625"/>
<keyword evidence="1" id="KW-0732">Signal</keyword>
<feature type="signal peptide" evidence="1">
    <location>
        <begin position="1"/>
        <end position="20"/>
    </location>
</feature>
<evidence type="ECO:0000256" key="1">
    <source>
        <dbReference type="SAM" id="SignalP"/>
    </source>
</evidence>